<gene>
    <name evidence="6" type="ORF">S06H3_16169</name>
</gene>
<dbReference type="NCBIfam" id="NF010068">
    <property type="entry name" value="PRK13548.1"/>
    <property type="match status" value="1"/>
</dbReference>
<dbReference type="EMBL" id="BARV01007988">
    <property type="protein sequence ID" value="GAI15220.1"/>
    <property type="molecule type" value="Genomic_DNA"/>
</dbReference>
<accession>X1MKI1</accession>
<feature type="non-terminal residue" evidence="6">
    <location>
        <position position="258"/>
    </location>
</feature>
<proteinExistence type="predicted"/>
<name>X1MKI1_9ZZZZ</name>
<protein>
    <recommendedName>
        <fullName evidence="5">ABC transporter domain-containing protein</fullName>
    </recommendedName>
</protein>
<dbReference type="AlphaFoldDB" id="X1MKI1"/>
<keyword evidence="4" id="KW-1278">Translocase</keyword>
<dbReference type="SUPFAM" id="SSF52540">
    <property type="entry name" value="P-loop containing nucleoside triphosphate hydrolases"/>
    <property type="match status" value="1"/>
</dbReference>
<dbReference type="InterPro" id="IPR003593">
    <property type="entry name" value="AAA+_ATPase"/>
</dbReference>
<dbReference type="Pfam" id="PF00005">
    <property type="entry name" value="ABC_tran"/>
    <property type="match status" value="1"/>
</dbReference>
<dbReference type="PANTHER" id="PTHR42794:SF1">
    <property type="entry name" value="HEMIN IMPORT ATP-BINDING PROTEIN HMUV"/>
    <property type="match status" value="1"/>
</dbReference>
<reference evidence="6" key="1">
    <citation type="journal article" date="2014" name="Front. Microbiol.">
        <title>High frequency of phylogenetically diverse reductive dehalogenase-homologous genes in deep subseafloor sedimentary metagenomes.</title>
        <authorList>
            <person name="Kawai M."/>
            <person name="Futagami T."/>
            <person name="Toyoda A."/>
            <person name="Takaki Y."/>
            <person name="Nishi S."/>
            <person name="Hori S."/>
            <person name="Arai W."/>
            <person name="Tsubouchi T."/>
            <person name="Morono Y."/>
            <person name="Uchiyama I."/>
            <person name="Ito T."/>
            <person name="Fujiyama A."/>
            <person name="Inagaki F."/>
            <person name="Takami H."/>
        </authorList>
    </citation>
    <scope>NUCLEOTIDE SEQUENCE</scope>
    <source>
        <strain evidence="6">Expedition CK06-06</strain>
    </source>
</reference>
<evidence type="ECO:0000256" key="3">
    <source>
        <dbReference type="ARBA" id="ARBA00022840"/>
    </source>
</evidence>
<dbReference type="Gene3D" id="3.40.50.300">
    <property type="entry name" value="P-loop containing nucleotide triphosphate hydrolases"/>
    <property type="match status" value="1"/>
</dbReference>
<dbReference type="GO" id="GO:0005524">
    <property type="term" value="F:ATP binding"/>
    <property type="evidence" value="ECO:0007669"/>
    <property type="project" value="UniProtKB-KW"/>
</dbReference>
<evidence type="ECO:0000256" key="1">
    <source>
        <dbReference type="ARBA" id="ARBA00022448"/>
    </source>
</evidence>
<keyword evidence="3" id="KW-0067">ATP-binding</keyword>
<feature type="domain" description="ABC transporter" evidence="5">
    <location>
        <begin position="4"/>
        <end position="240"/>
    </location>
</feature>
<organism evidence="6">
    <name type="scientific">marine sediment metagenome</name>
    <dbReference type="NCBI Taxonomy" id="412755"/>
    <lineage>
        <taxon>unclassified sequences</taxon>
        <taxon>metagenomes</taxon>
        <taxon>ecological metagenomes</taxon>
    </lineage>
</organism>
<dbReference type="InterPro" id="IPR003439">
    <property type="entry name" value="ABC_transporter-like_ATP-bd"/>
</dbReference>
<comment type="caution">
    <text evidence="6">The sequence shown here is derived from an EMBL/GenBank/DDBJ whole genome shotgun (WGS) entry which is preliminary data.</text>
</comment>
<dbReference type="GO" id="GO:0016887">
    <property type="term" value="F:ATP hydrolysis activity"/>
    <property type="evidence" value="ECO:0007669"/>
    <property type="project" value="InterPro"/>
</dbReference>
<evidence type="ECO:0000259" key="5">
    <source>
        <dbReference type="PROSITE" id="PS50893"/>
    </source>
</evidence>
<evidence type="ECO:0000256" key="2">
    <source>
        <dbReference type="ARBA" id="ARBA00022741"/>
    </source>
</evidence>
<dbReference type="InterPro" id="IPR027417">
    <property type="entry name" value="P-loop_NTPase"/>
</dbReference>
<dbReference type="PANTHER" id="PTHR42794">
    <property type="entry name" value="HEMIN IMPORT ATP-BINDING PROTEIN HMUV"/>
    <property type="match status" value="1"/>
</dbReference>
<dbReference type="PROSITE" id="PS50893">
    <property type="entry name" value="ABC_TRANSPORTER_2"/>
    <property type="match status" value="1"/>
</dbReference>
<keyword evidence="2" id="KW-0547">Nucleotide-binding</keyword>
<dbReference type="FunFam" id="3.40.50.300:FF:000134">
    <property type="entry name" value="Iron-enterobactin ABC transporter ATP-binding protein"/>
    <property type="match status" value="1"/>
</dbReference>
<evidence type="ECO:0000256" key="4">
    <source>
        <dbReference type="ARBA" id="ARBA00022967"/>
    </source>
</evidence>
<dbReference type="CDD" id="cd03214">
    <property type="entry name" value="ABC_Iron-Siderophores_B12_Hemin"/>
    <property type="match status" value="1"/>
</dbReference>
<keyword evidence="1" id="KW-0813">Transport</keyword>
<dbReference type="SMART" id="SM00382">
    <property type="entry name" value="AAA"/>
    <property type="match status" value="1"/>
</dbReference>
<sequence>MVSLQLRQVYFSYLDGLVLHNIDLSIKAGEMVGLLGSNGSGKTTLLKLACGILKPAQGEIKLDGYSISQLSRKSIARNVAVVPQQFHIPFAFTTGEVVMLGRTPFLRALAEESEADRRVVNNALELVGIRELAQRRFDELSGEERQKVILAMALAQQPKLLLLDEPTVHLDIAHQMEILELVRGLNMGRGLTVIAAMHDLNLAALYFDRLILLKEGRVWADGAPNQVLTEQMISEVFSASVRVEQHPLTGVPHIVVMP</sequence>
<evidence type="ECO:0000313" key="6">
    <source>
        <dbReference type="EMBL" id="GAI15220.1"/>
    </source>
</evidence>